<protein>
    <submittedName>
        <fullName evidence="2">Uncharacterized protein</fullName>
    </submittedName>
</protein>
<evidence type="ECO:0000313" key="3">
    <source>
        <dbReference type="Proteomes" id="UP001307889"/>
    </source>
</evidence>
<sequence>MADSQTAHAPQPDEMNAEESSQDPSQDEVDAVVQEQDEFVTNVLQRSKPFVDGISNLTRQCATITLKAALMVHPQLFHQLDEIETNGNQLDSLVVLGQAKKSELTLLTDDDDDVEQLLNEIDNLALADDGGDEEI</sequence>
<evidence type="ECO:0000313" key="2">
    <source>
        <dbReference type="EMBL" id="BES98636.1"/>
    </source>
</evidence>
<dbReference type="Proteomes" id="UP001307889">
    <property type="component" value="Chromosome 9"/>
</dbReference>
<evidence type="ECO:0000256" key="1">
    <source>
        <dbReference type="SAM" id="MobiDB-lite"/>
    </source>
</evidence>
<proteinExistence type="predicted"/>
<dbReference type="EMBL" id="AP028917">
    <property type="protein sequence ID" value="BES98636.1"/>
    <property type="molecule type" value="Genomic_DNA"/>
</dbReference>
<feature type="region of interest" description="Disordered" evidence="1">
    <location>
        <begin position="1"/>
        <end position="35"/>
    </location>
</feature>
<feature type="compositionally biased region" description="Acidic residues" evidence="1">
    <location>
        <begin position="15"/>
        <end position="35"/>
    </location>
</feature>
<accession>A0ABN7B2K6</accession>
<keyword evidence="3" id="KW-1185">Reference proteome</keyword>
<organism evidence="2 3">
    <name type="scientific">Nesidiocoris tenuis</name>
    <dbReference type="NCBI Taxonomy" id="355587"/>
    <lineage>
        <taxon>Eukaryota</taxon>
        <taxon>Metazoa</taxon>
        <taxon>Ecdysozoa</taxon>
        <taxon>Arthropoda</taxon>
        <taxon>Hexapoda</taxon>
        <taxon>Insecta</taxon>
        <taxon>Pterygota</taxon>
        <taxon>Neoptera</taxon>
        <taxon>Paraneoptera</taxon>
        <taxon>Hemiptera</taxon>
        <taxon>Heteroptera</taxon>
        <taxon>Panheteroptera</taxon>
        <taxon>Cimicomorpha</taxon>
        <taxon>Miridae</taxon>
        <taxon>Dicyphina</taxon>
        <taxon>Nesidiocoris</taxon>
    </lineage>
</organism>
<reference evidence="2 3" key="1">
    <citation type="submission" date="2023-09" db="EMBL/GenBank/DDBJ databases">
        <title>Nesidiocoris tenuis whole genome shotgun sequence.</title>
        <authorList>
            <person name="Shibata T."/>
            <person name="Shimoda M."/>
            <person name="Kobayashi T."/>
            <person name="Uehara T."/>
        </authorList>
    </citation>
    <scope>NUCLEOTIDE SEQUENCE [LARGE SCALE GENOMIC DNA]</scope>
    <source>
        <strain evidence="2 3">Japan</strain>
    </source>
</reference>
<name>A0ABN7B2K6_9HEMI</name>
<gene>
    <name evidence="2" type="ORF">NTJ_11451</name>
</gene>